<evidence type="ECO:0000313" key="12">
    <source>
        <dbReference type="Proteomes" id="UP000053477"/>
    </source>
</evidence>
<comment type="pathway">
    <text evidence="2">Secondary metabolite biosynthesis.</text>
</comment>
<evidence type="ECO:0000256" key="4">
    <source>
        <dbReference type="ARBA" id="ARBA00022617"/>
    </source>
</evidence>
<evidence type="ECO:0000256" key="8">
    <source>
        <dbReference type="ARBA" id="ARBA00023033"/>
    </source>
</evidence>
<keyword evidence="7 9" id="KW-0408">Iron</keyword>
<dbReference type="InterPro" id="IPR050364">
    <property type="entry name" value="Cytochrome_P450_fung"/>
</dbReference>
<reference evidence="11 12" key="1">
    <citation type="submission" date="2015-04" db="EMBL/GenBank/DDBJ databases">
        <title>Complete genome sequence of Schizopora paradoxa KUC8140, a cosmopolitan wood degrader in East Asia.</title>
        <authorList>
            <consortium name="DOE Joint Genome Institute"/>
            <person name="Min B."/>
            <person name="Park H."/>
            <person name="Jang Y."/>
            <person name="Kim J.-J."/>
            <person name="Kim K.H."/>
            <person name="Pangilinan J."/>
            <person name="Lipzen A."/>
            <person name="Riley R."/>
            <person name="Grigoriev I.V."/>
            <person name="Spatafora J.W."/>
            <person name="Choi I.-G."/>
        </authorList>
    </citation>
    <scope>NUCLEOTIDE SEQUENCE [LARGE SCALE GENOMIC DNA]</scope>
    <source>
        <strain evidence="11 12">KUC8140</strain>
    </source>
</reference>
<dbReference type="Gene3D" id="1.10.630.10">
    <property type="entry name" value="Cytochrome P450"/>
    <property type="match status" value="1"/>
</dbReference>
<keyword evidence="6 10" id="KW-0560">Oxidoreductase</keyword>
<dbReference type="InterPro" id="IPR002401">
    <property type="entry name" value="Cyt_P450_E_grp-I"/>
</dbReference>
<evidence type="ECO:0000256" key="9">
    <source>
        <dbReference type="PIRSR" id="PIRSR602401-1"/>
    </source>
</evidence>
<evidence type="ECO:0000256" key="3">
    <source>
        <dbReference type="ARBA" id="ARBA00010617"/>
    </source>
</evidence>
<accession>A0A0H2RNB8</accession>
<dbReference type="InParanoid" id="A0A0H2RNB8"/>
<dbReference type="OrthoDB" id="1055148at2759"/>
<evidence type="ECO:0000256" key="10">
    <source>
        <dbReference type="RuleBase" id="RU000461"/>
    </source>
</evidence>
<keyword evidence="12" id="KW-1185">Reference proteome</keyword>
<organism evidence="11 12">
    <name type="scientific">Schizopora paradoxa</name>
    <dbReference type="NCBI Taxonomy" id="27342"/>
    <lineage>
        <taxon>Eukaryota</taxon>
        <taxon>Fungi</taxon>
        <taxon>Dikarya</taxon>
        <taxon>Basidiomycota</taxon>
        <taxon>Agaricomycotina</taxon>
        <taxon>Agaricomycetes</taxon>
        <taxon>Hymenochaetales</taxon>
        <taxon>Schizoporaceae</taxon>
        <taxon>Schizopora</taxon>
    </lineage>
</organism>
<evidence type="ECO:0000313" key="11">
    <source>
        <dbReference type="EMBL" id="KLO13425.1"/>
    </source>
</evidence>
<feature type="binding site" description="axial binding residue" evidence="9">
    <location>
        <position position="446"/>
    </location>
    <ligand>
        <name>heme</name>
        <dbReference type="ChEBI" id="CHEBI:30413"/>
    </ligand>
    <ligandPart>
        <name>Fe</name>
        <dbReference type="ChEBI" id="CHEBI:18248"/>
    </ligandPart>
</feature>
<keyword evidence="5 9" id="KW-0479">Metal-binding</keyword>
<dbReference type="InterPro" id="IPR001128">
    <property type="entry name" value="Cyt_P450"/>
</dbReference>
<protein>
    <submittedName>
        <fullName evidence="11">Cytochrome P450</fullName>
    </submittedName>
</protein>
<dbReference type="Proteomes" id="UP000053477">
    <property type="component" value="Unassembled WGS sequence"/>
</dbReference>
<proteinExistence type="inferred from homology"/>
<dbReference type="GO" id="GO:0020037">
    <property type="term" value="F:heme binding"/>
    <property type="evidence" value="ECO:0007669"/>
    <property type="project" value="InterPro"/>
</dbReference>
<evidence type="ECO:0000256" key="1">
    <source>
        <dbReference type="ARBA" id="ARBA00001971"/>
    </source>
</evidence>
<dbReference type="STRING" id="27342.A0A0H2RNB8"/>
<dbReference type="PANTHER" id="PTHR46300:SF7">
    <property type="entry name" value="P450, PUTATIVE (EUROFUNG)-RELATED"/>
    <property type="match status" value="1"/>
</dbReference>
<dbReference type="GO" id="GO:0004497">
    <property type="term" value="F:monooxygenase activity"/>
    <property type="evidence" value="ECO:0007669"/>
    <property type="project" value="UniProtKB-KW"/>
</dbReference>
<dbReference type="PROSITE" id="PS00086">
    <property type="entry name" value="CYTOCHROME_P450"/>
    <property type="match status" value="1"/>
</dbReference>
<name>A0A0H2RNB8_9AGAM</name>
<dbReference type="PANTHER" id="PTHR46300">
    <property type="entry name" value="P450, PUTATIVE (EUROFUNG)-RELATED-RELATED"/>
    <property type="match status" value="1"/>
</dbReference>
<comment type="cofactor">
    <cofactor evidence="1 9">
        <name>heme</name>
        <dbReference type="ChEBI" id="CHEBI:30413"/>
    </cofactor>
</comment>
<sequence length="513" mass="58299">MPALIDFLTIKSASYFVVSALVAFLYARNRKSSSKLPFPPGPPRLPFVGNVHQMPTTRLWEKAEEWGREFGDLVYVENMGKPLLIINSYEACIELLNKKSRIYSSRPAPVMAYLEGWGWLVSLTPFGDKLRKQRGYLHRFFQSSETLNYLELQERETIILLNGLMRDPSHYERQLRRLVGAVILANVYGHEVNDEGDSLIQLGEACLKSAATSSSVDYAFLDFFPWLQYMPEWLLRAKFQKVVREALQLSEVSRMGPHATAKKQFLDGTAKLSMTSILLSENIREDGSVLDEQNIIDSAATVFMAGADTSVSALMNFFLAMLMNPDVQKRGQEEIDRVIGSDRLPQIRDRDSLPYVRAICTELFRWEVIVPLGIPHYLTEDDEYMRYHIPAGTTVFPNIWMISRDPKCYPDPLAFKPERWLPGGAKEGVPSLRSEDYTFGFGRRACPGQKWAEHIVFIAVASILATFNIERMIGLDGNLVPLNDEYHATIVRAPKESQCKVTPRSDNSVNLIR</sequence>
<gene>
    <name evidence="11" type="ORF">SCHPADRAFT_940347</name>
</gene>
<dbReference type="CDD" id="cd11065">
    <property type="entry name" value="CYP64-like"/>
    <property type="match status" value="1"/>
</dbReference>
<evidence type="ECO:0000256" key="2">
    <source>
        <dbReference type="ARBA" id="ARBA00005179"/>
    </source>
</evidence>
<dbReference type="AlphaFoldDB" id="A0A0H2RNB8"/>
<keyword evidence="4 9" id="KW-0349">Heme</keyword>
<evidence type="ECO:0000256" key="5">
    <source>
        <dbReference type="ARBA" id="ARBA00022723"/>
    </source>
</evidence>
<comment type="similarity">
    <text evidence="3 10">Belongs to the cytochrome P450 family.</text>
</comment>
<dbReference type="GO" id="GO:0016705">
    <property type="term" value="F:oxidoreductase activity, acting on paired donors, with incorporation or reduction of molecular oxygen"/>
    <property type="evidence" value="ECO:0007669"/>
    <property type="project" value="InterPro"/>
</dbReference>
<dbReference type="SUPFAM" id="SSF48264">
    <property type="entry name" value="Cytochrome P450"/>
    <property type="match status" value="1"/>
</dbReference>
<dbReference type="EMBL" id="KQ085959">
    <property type="protein sequence ID" value="KLO13425.1"/>
    <property type="molecule type" value="Genomic_DNA"/>
</dbReference>
<dbReference type="Pfam" id="PF00067">
    <property type="entry name" value="p450"/>
    <property type="match status" value="1"/>
</dbReference>
<dbReference type="InterPro" id="IPR017972">
    <property type="entry name" value="Cyt_P450_CS"/>
</dbReference>
<dbReference type="PRINTS" id="PR00463">
    <property type="entry name" value="EP450I"/>
</dbReference>
<keyword evidence="8 10" id="KW-0503">Monooxygenase</keyword>
<dbReference type="GO" id="GO:0005506">
    <property type="term" value="F:iron ion binding"/>
    <property type="evidence" value="ECO:0007669"/>
    <property type="project" value="InterPro"/>
</dbReference>
<evidence type="ECO:0000256" key="7">
    <source>
        <dbReference type="ARBA" id="ARBA00023004"/>
    </source>
</evidence>
<dbReference type="InterPro" id="IPR036396">
    <property type="entry name" value="Cyt_P450_sf"/>
</dbReference>
<evidence type="ECO:0000256" key="6">
    <source>
        <dbReference type="ARBA" id="ARBA00023002"/>
    </source>
</evidence>